<sequence>MTFSEAKDFLTQLSKNWNQEATSVRNFIEWQKTASVEELEELDQWHREYLSSMRGQLAFDDELVEKNSQWLMQNMHDTLNKQHLLKIAYRRRNIFFKIAAVLLIALGISASFIYVKKANNKPSEILAKAKVIAPGGDKAVLTLADGRQIELDSVGKADVVLQDGAKVLKLGKGILAYKSSASAKVTYNTLTTPKGGQYQVVLPDGSKVWLNSASSLKFPTAFVGNERKVELKGEGYFEIVHNAAKPFFVKAETVNVKVLGTGFNIMAYSDEKTIKTTLVHGSVEVNSGIITQHIVPGEQASIAKGEEEFDILHPNIQEIIAWKNGEFWFNNTSIQSIMRQIARWYNVDIAYKGNLSDVKLSGVLSKKQNVEALFNILEATKQVRFKEDQNIITVTPYSGS</sequence>
<feature type="domain" description="FecR protein" evidence="2">
    <location>
        <begin position="189"/>
        <end position="284"/>
    </location>
</feature>
<dbReference type="Gene3D" id="2.60.120.1440">
    <property type="match status" value="1"/>
</dbReference>
<dbReference type="PANTHER" id="PTHR30273:SF2">
    <property type="entry name" value="PROTEIN FECR"/>
    <property type="match status" value="1"/>
</dbReference>
<dbReference type="Gene3D" id="3.55.50.30">
    <property type="match status" value="1"/>
</dbReference>
<evidence type="ECO:0000313" key="5">
    <source>
        <dbReference type="Proteomes" id="UP000266118"/>
    </source>
</evidence>
<dbReference type="InterPro" id="IPR032508">
    <property type="entry name" value="FecR_C"/>
</dbReference>
<accession>A0A386HPU5</accession>
<keyword evidence="1" id="KW-0472">Membrane</keyword>
<keyword evidence="1" id="KW-0812">Transmembrane</keyword>
<dbReference type="AlphaFoldDB" id="A0A386HPU5"/>
<dbReference type="OrthoDB" id="620813at2"/>
<dbReference type="Pfam" id="PF04773">
    <property type="entry name" value="FecR"/>
    <property type="match status" value="1"/>
</dbReference>
<dbReference type="FunFam" id="2.60.120.1440:FF:000001">
    <property type="entry name" value="Putative anti-sigma factor"/>
    <property type="match status" value="1"/>
</dbReference>
<dbReference type="GO" id="GO:0016989">
    <property type="term" value="F:sigma factor antagonist activity"/>
    <property type="evidence" value="ECO:0007669"/>
    <property type="project" value="TreeGrafter"/>
</dbReference>
<feature type="domain" description="Protein FecR C-terminal" evidence="3">
    <location>
        <begin position="327"/>
        <end position="393"/>
    </location>
</feature>
<dbReference type="EMBL" id="CP032489">
    <property type="protein sequence ID" value="AYD47596.1"/>
    <property type="molecule type" value="Genomic_DNA"/>
</dbReference>
<reference evidence="4 5" key="1">
    <citation type="submission" date="2018-09" db="EMBL/GenBank/DDBJ databases">
        <title>Arachidicoccus sp. nov., a bacterium isolated from soil.</title>
        <authorList>
            <person name="Weon H.-Y."/>
            <person name="Kwon S.-W."/>
            <person name="Lee S.A."/>
        </authorList>
    </citation>
    <scope>NUCLEOTIDE SEQUENCE [LARGE SCALE GENOMIC DNA]</scope>
    <source>
        <strain evidence="4 5">KIS59-12</strain>
    </source>
</reference>
<dbReference type="Pfam" id="PF16344">
    <property type="entry name" value="FecR_C"/>
    <property type="match status" value="1"/>
</dbReference>
<protein>
    <submittedName>
        <fullName evidence="4">FecR family protein</fullName>
    </submittedName>
</protein>
<dbReference type="KEGG" id="ark:D6B99_08245"/>
<evidence type="ECO:0000313" key="4">
    <source>
        <dbReference type="EMBL" id="AYD47596.1"/>
    </source>
</evidence>
<dbReference type="Proteomes" id="UP000266118">
    <property type="component" value="Chromosome"/>
</dbReference>
<proteinExistence type="predicted"/>
<feature type="transmembrane region" description="Helical" evidence="1">
    <location>
        <begin position="94"/>
        <end position="115"/>
    </location>
</feature>
<dbReference type="InterPro" id="IPR006860">
    <property type="entry name" value="FecR"/>
</dbReference>
<name>A0A386HPU5_9BACT</name>
<evidence type="ECO:0000259" key="3">
    <source>
        <dbReference type="Pfam" id="PF16344"/>
    </source>
</evidence>
<evidence type="ECO:0000259" key="2">
    <source>
        <dbReference type="Pfam" id="PF04773"/>
    </source>
</evidence>
<evidence type="ECO:0000256" key="1">
    <source>
        <dbReference type="SAM" id="Phobius"/>
    </source>
</evidence>
<organism evidence="4 5">
    <name type="scientific">Arachidicoccus soli</name>
    <dbReference type="NCBI Taxonomy" id="2341117"/>
    <lineage>
        <taxon>Bacteria</taxon>
        <taxon>Pseudomonadati</taxon>
        <taxon>Bacteroidota</taxon>
        <taxon>Chitinophagia</taxon>
        <taxon>Chitinophagales</taxon>
        <taxon>Chitinophagaceae</taxon>
        <taxon>Arachidicoccus</taxon>
    </lineage>
</organism>
<dbReference type="RefSeq" id="WP_119986888.1">
    <property type="nucleotide sequence ID" value="NZ_CP032489.1"/>
</dbReference>
<dbReference type="PANTHER" id="PTHR30273">
    <property type="entry name" value="PERIPLASMIC SIGNAL SENSOR AND SIGMA FACTOR ACTIVATOR FECR-RELATED"/>
    <property type="match status" value="1"/>
</dbReference>
<keyword evidence="1" id="KW-1133">Transmembrane helix</keyword>
<keyword evidence="5" id="KW-1185">Reference proteome</keyword>
<gene>
    <name evidence="4" type="ORF">D6B99_08245</name>
</gene>
<dbReference type="InterPro" id="IPR012373">
    <property type="entry name" value="Ferrdict_sens_TM"/>
</dbReference>